<gene>
    <name evidence="1" type="ORF">COX18_10115</name>
</gene>
<comment type="caution">
    <text evidence="1">The sequence shown here is derived from an EMBL/GenBank/DDBJ whole genome shotgun (WGS) entry which is preliminary data.</text>
</comment>
<accession>A0A2H0A211</accession>
<evidence type="ECO:0000313" key="2">
    <source>
        <dbReference type="Proteomes" id="UP000231067"/>
    </source>
</evidence>
<protein>
    <submittedName>
        <fullName evidence="1">Uncharacterized protein</fullName>
    </submittedName>
</protein>
<evidence type="ECO:0000313" key="1">
    <source>
        <dbReference type="EMBL" id="PIP39453.1"/>
    </source>
</evidence>
<dbReference type="EMBL" id="PCSH01000168">
    <property type="protein sequence ID" value="PIP39453.1"/>
    <property type="molecule type" value="Genomic_DNA"/>
</dbReference>
<proteinExistence type="predicted"/>
<dbReference type="Proteomes" id="UP000231067">
    <property type="component" value="Unassembled WGS sequence"/>
</dbReference>
<organism evidence="1 2">
    <name type="scientific">Candidatus Desantisbacteria bacterium CG23_combo_of_CG06-09_8_20_14_all_40_23</name>
    <dbReference type="NCBI Taxonomy" id="1974550"/>
    <lineage>
        <taxon>Bacteria</taxon>
        <taxon>Candidatus Desantisiibacteriota</taxon>
    </lineage>
</organism>
<reference evidence="1 2" key="1">
    <citation type="submission" date="2017-09" db="EMBL/GenBank/DDBJ databases">
        <title>Depth-based differentiation of microbial function through sediment-hosted aquifers and enrichment of novel symbionts in the deep terrestrial subsurface.</title>
        <authorList>
            <person name="Probst A.J."/>
            <person name="Ladd B."/>
            <person name="Jarett J.K."/>
            <person name="Geller-Mcgrath D.E."/>
            <person name="Sieber C.M."/>
            <person name="Emerson J.B."/>
            <person name="Anantharaman K."/>
            <person name="Thomas B.C."/>
            <person name="Malmstrom R."/>
            <person name="Stieglmeier M."/>
            <person name="Klingl A."/>
            <person name="Woyke T."/>
            <person name="Ryan C.M."/>
            <person name="Banfield J.F."/>
        </authorList>
    </citation>
    <scope>NUCLEOTIDE SEQUENCE [LARGE SCALE GENOMIC DNA]</scope>
    <source>
        <strain evidence="1">CG23_combo_of_CG06-09_8_20_14_all_40_23</strain>
    </source>
</reference>
<name>A0A2H0A211_9BACT</name>
<dbReference type="AlphaFoldDB" id="A0A2H0A211"/>
<sequence length="264" mass="30514">MTNQEISILLIEDDVDWAKSYIEDAEEYIKVKVVHEIPPRELIDLSRLVERYNPQAIILDELLQQGSDASYLGIDAFKYLSNLYPSLPRFIVTEYPFGAELKNFTGGYGYVIRKIDLQKTEGYKEHHFNELRDAVNSYIGKKLTVENQASKLKGIKPEQLSDYTAKNIARLHFLLDDAIEQIIWFENKERKEVQLVEVNRIALPIDSVEPFLIPASDEIPIPLLVADVTPKEWVKIEKSEIPLPDGWDLGKMHIFEREQTLREG</sequence>